<proteinExistence type="predicted"/>
<dbReference type="Proteomes" id="UP000785679">
    <property type="component" value="Unassembled WGS sequence"/>
</dbReference>
<gene>
    <name evidence="1" type="ORF">FGO68_gene10872</name>
</gene>
<comment type="caution">
    <text evidence="1">The sequence shown here is derived from an EMBL/GenBank/DDBJ whole genome shotgun (WGS) entry which is preliminary data.</text>
</comment>
<sequence length="392" mass="45430">MQQMRYTPLSPTQVEQSSKIKVESKAVEVKEESKITFVEYDSKKIAEVLGGAQKEDRGSNGPVYLIAIAIGLLIYYAKTPKEQQENITPLPQPKFYETKEFKMLEKASQAEPEIAQSSQQKEDYSQMKTIVLIPFELTPPDPDWLYKYYEGVKLTREENDLLQQHLFDLQHQRVIKNLKHDLWKGIPSRDKIVSILLKAKDLKDRYNIQSQYLCHPARYNARLFPNPFIESKGGLHTSSNPNPSLVFAHWNQEVKEDLPIVKLLMKHYDIPVHGNFFLDNAGVQNNNGITPARDAVNAVYQAKYGLFTCGETHLYVGQGDFNTLLINIWENQQEKQRKMWYLAIACGLKEGMIKYSDIEEFRIRHPKGLSEKRLKQSKERVAMERQLNLINR</sequence>
<organism evidence="1 2">
    <name type="scientific">Halteria grandinella</name>
    <dbReference type="NCBI Taxonomy" id="5974"/>
    <lineage>
        <taxon>Eukaryota</taxon>
        <taxon>Sar</taxon>
        <taxon>Alveolata</taxon>
        <taxon>Ciliophora</taxon>
        <taxon>Intramacronucleata</taxon>
        <taxon>Spirotrichea</taxon>
        <taxon>Stichotrichia</taxon>
        <taxon>Sporadotrichida</taxon>
        <taxon>Halteriidae</taxon>
        <taxon>Halteria</taxon>
    </lineage>
</organism>
<dbReference type="OrthoDB" id="326050at2759"/>
<protein>
    <submittedName>
        <fullName evidence="1">Uncharacterized protein</fullName>
    </submittedName>
</protein>
<evidence type="ECO:0000313" key="1">
    <source>
        <dbReference type="EMBL" id="TNV81056.1"/>
    </source>
</evidence>
<evidence type="ECO:0000313" key="2">
    <source>
        <dbReference type="Proteomes" id="UP000785679"/>
    </source>
</evidence>
<dbReference type="EMBL" id="RRYP01006631">
    <property type="protein sequence ID" value="TNV81056.1"/>
    <property type="molecule type" value="Genomic_DNA"/>
</dbReference>
<accession>A0A8J8NVR0</accession>
<name>A0A8J8NVR0_HALGN</name>
<keyword evidence="2" id="KW-1185">Reference proteome</keyword>
<reference evidence="1" key="1">
    <citation type="submission" date="2019-06" db="EMBL/GenBank/DDBJ databases">
        <authorList>
            <person name="Zheng W."/>
        </authorList>
    </citation>
    <scope>NUCLEOTIDE SEQUENCE</scope>
    <source>
        <strain evidence="1">QDHG01</strain>
    </source>
</reference>
<dbReference type="AlphaFoldDB" id="A0A8J8NVR0"/>